<evidence type="ECO:0000313" key="1">
    <source>
        <dbReference type="EMBL" id="KAI8017843.1"/>
    </source>
</evidence>
<keyword evidence="2" id="KW-1185">Reference proteome</keyword>
<reference evidence="1 2" key="1">
    <citation type="journal article" date="2022" name="Plant J.">
        <title>Chromosome-level genome of Camellia lanceoleosa provides a valuable resource for understanding genome evolution and self-incompatibility.</title>
        <authorList>
            <person name="Gong W."/>
            <person name="Xiao S."/>
            <person name="Wang L."/>
            <person name="Liao Z."/>
            <person name="Chang Y."/>
            <person name="Mo W."/>
            <person name="Hu G."/>
            <person name="Li W."/>
            <person name="Zhao G."/>
            <person name="Zhu H."/>
            <person name="Hu X."/>
            <person name="Ji K."/>
            <person name="Xiang X."/>
            <person name="Song Q."/>
            <person name="Yuan D."/>
            <person name="Jin S."/>
            <person name="Zhang L."/>
        </authorList>
    </citation>
    <scope>NUCLEOTIDE SEQUENCE [LARGE SCALE GENOMIC DNA]</scope>
    <source>
        <strain evidence="1">SQ_2022a</strain>
    </source>
</reference>
<gene>
    <name evidence="1" type="ORF">LOK49_LG04G00240</name>
</gene>
<evidence type="ECO:0000313" key="2">
    <source>
        <dbReference type="Proteomes" id="UP001060215"/>
    </source>
</evidence>
<proteinExistence type="predicted"/>
<accession>A0ACC0HY12</accession>
<organism evidence="1 2">
    <name type="scientific">Camellia lanceoleosa</name>
    <dbReference type="NCBI Taxonomy" id="1840588"/>
    <lineage>
        <taxon>Eukaryota</taxon>
        <taxon>Viridiplantae</taxon>
        <taxon>Streptophyta</taxon>
        <taxon>Embryophyta</taxon>
        <taxon>Tracheophyta</taxon>
        <taxon>Spermatophyta</taxon>
        <taxon>Magnoliopsida</taxon>
        <taxon>eudicotyledons</taxon>
        <taxon>Gunneridae</taxon>
        <taxon>Pentapetalae</taxon>
        <taxon>asterids</taxon>
        <taxon>Ericales</taxon>
        <taxon>Theaceae</taxon>
        <taxon>Camellia</taxon>
    </lineage>
</organism>
<comment type="caution">
    <text evidence="1">The sequence shown here is derived from an EMBL/GenBank/DDBJ whole genome shotgun (WGS) entry which is preliminary data.</text>
</comment>
<protein>
    <submittedName>
        <fullName evidence="1">F-box protein</fullName>
    </submittedName>
</protein>
<sequence length="667" mass="77326">MASSSVQRRQRRRLSVNTTANLTLTAAEKVIGDDDLLSRILIRLPAKPLFRFKTVSKRWCSLISDPYVLQRWIPPKSPSSFFLRRYSRFPYNFNFHHVSLNGLVKHNSSVAPLYLDFFDNRDHVIISKSCNGLLLCTSSWSGLYYCNHSRCYVLNPTTQQYSTIPTPVNGDQYDHIVSINLAFDPSLSLHYKIIALISRRDRSPEYRIAVYSSETRTWVNSVPVIYPSDMIIANGVFSDGKIHWLRCRSETSIAYDINRDESFPFPMPYSLTKSPAYFGESGGHLLFIESIQNLGDQFDVWELESDYSHWFVKYHVDLEMGALAFPGITYEAEVLCFLGGEVEGDLCLIFYLSCQVISYNFTDRSFRKIKKLPKRATVIDYAYMMHTKFGNKMVGAKVNDYSDTRYYVLNPTTKYFSTIPRPTNGDDRNFVVSMNLAFDPSVSFHYKLVALRSKRWCGPDFQTAIYSSQTRTWTFSEVSYAYSTRVVFENGVFLNGKIHWPSCQSVRSIYYDVNQDRLFPLPMPHCLLTKDLLYFAESGGRLQLIEFIKNCSRHFYVFELETDYSKWFVKYRVDLKLAVSAFPEMYREHADHPCMGYTFNVLCFLGGDVEGDSRLVLYMPGKVISYNLKDKSFRKVCNLNLCLGDIDYVRVRPWFTVHPCMETIFNV</sequence>
<name>A0ACC0HY12_9ERIC</name>
<dbReference type="EMBL" id="CM045759">
    <property type="protein sequence ID" value="KAI8017843.1"/>
    <property type="molecule type" value="Genomic_DNA"/>
</dbReference>
<dbReference type="Proteomes" id="UP001060215">
    <property type="component" value="Chromosome 2"/>
</dbReference>